<dbReference type="UniPathway" id="UPA00665"/>
<name>A0A4V2PNH5_9GAMM</name>
<keyword evidence="5 9" id="KW-0064">Aspartyl protease</keyword>
<gene>
    <name evidence="9" type="primary">lspA</name>
    <name evidence="12" type="ORF">EV690_3195</name>
</gene>
<evidence type="ECO:0000256" key="7">
    <source>
        <dbReference type="ARBA" id="ARBA00022989"/>
    </source>
</evidence>
<dbReference type="PANTHER" id="PTHR33695:SF1">
    <property type="entry name" value="LIPOPROTEIN SIGNAL PEPTIDASE"/>
    <property type="match status" value="1"/>
</dbReference>
<keyword evidence="8 9" id="KW-0472">Membrane</keyword>
<comment type="function">
    <text evidence="9 10">This protein specifically catalyzes the removal of signal peptides from prolipoproteins.</text>
</comment>
<evidence type="ECO:0000256" key="4">
    <source>
        <dbReference type="ARBA" id="ARBA00022692"/>
    </source>
</evidence>
<dbReference type="InterPro" id="IPR001872">
    <property type="entry name" value="Peptidase_A8"/>
</dbReference>
<feature type="transmembrane region" description="Helical" evidence="9">
    <location>
        <begin position="129"/>
        <end position="150"/>
    </location>
</feature>
<evidence type="ECO:0000313" key="12">
    <source>
        <dbReference type="EMBL" id="TCK47041.1"/>
    </source>
</evidence>
<dbReference type="AlphaFoldDB" id="A0A4V2PNH5"/>
<keyword evidence="3 9" id="KW-0645">Protease</keyword>
<evidence type="ECO:0000256" key="1">
    <source>
        <dbReference type="ARBA" id="ARBA00006139"/>
    </source>
</evidence>
<comment type="subcellular location">
    <subcellularLocation>
        <location evidence="9">Cell membrane</location>
        <topology evidence="9">Multi-pass membrane protein</topology>
    </subcellularLocation>
</comment>
<proteinExistence type="inferred from homology"/>
<dbReference type="OrthoDB" id="9810259at2"/>
<dbReference type="HAMAP" id="MF_00161">
    <property type="entry name" value="LspA"/>
    <property type="match status" value="1"/>
</dbReference>
<dbReference type="NCBIfam" id="TIGR00077">
    <property type="entry name" value="lspA"/>
    <property type="match status" value="1"/>
</dbReference>
<feature type="active site" evidence="9">
    <location>
        <position position="138"/>
    </location>
</feature>
<accession>A0A4V2PNH5</accession>
<keyword evidence="7 9" id="KW-1133">Transmembrane helix</keyword>
<dbReference type="Pfam" id="PF01252">
    <property type="entry name" value="Peptidase_A8"/>
    <property type="match status" value="1"/>
</dbReference>
<evidence type="ECO:0000256" key="10">
    <source>
        <dbReference type="RuleBase" id="RU000594"/>
    </source>
</evidence>
<dbReference type="PRINTS" id="PR00781">
    <property type="entry name" value="LIPOSIGPTASE"/>
</dbReference>
<comment type="caution">
    <text evidence="12">The sequence shown here is derived from an EMBL/GenBank/DDBJ whole genome shotgun (WGS) entry which is preliminary data.</text>
</comment>
<dbReference type="GO" id="GO:0004190">
    <property type="term" value="F:aspartic-type endopeptidase activity"/>
    <property type="evidence" value="ECO:0007669"/>
    <property type="project" value="UniProtKB-UniRule"/>
</dbReference>
<keyword evidence="13" id="KW-1185">Reference proteome</keyword>
<comment type="similarity">
    <text evidence="1 9 11">Belongs to the peptidase A8 family.</text>
</comment>
<evidence type="ECO:0000256" key="11">
    <source>
        <dbReference type="RuleBase" id="RU004181"/>
    </source>
</evidence>
<feature type="transmembrane region" description="Helical" evidence="9">
    <location>
        <begin position="96"/>
        <end position="117"/>
    </location>
</feature>
<keyword evidence="2 9" id="KW-1003">Cell membrane</keyword>
<feature type="transmembrane region" description="Helical" evidence="9">
    <location>
        <begin position="67"/>
        <end position="84"/>
    </location>
</feature>
<evidence type="ECO:0000256" key="9">
    <source>
        <dbReference type="HAMAP-Rule" id="MF_00161"/>
    </source>
</evidence>
<reference evidence="12 13" key="1">
    <citation type="submission" date="2019-03" db="EMBL/GenBank/DDBJ databases">
        <title>Genomic Encyclopedia of Type Strains, Phase IV (KMG-IV): sequencing the most valuable type-strain genomes for metagenomic binning, comparative biology and taxonomic classification.</title>
        <authorList>
            <person name="Goeker M."/>
        </authorList>
    </citation>
    <scope>NUCLEOTIDE SEQUENCE [LARGE SCALE GENOMIC DNA]</scope>
    <source>
        <strain evidence="12 13">DSM 18577</strain>
    </source>
</reference>
<sequence>MARVNALRWLWLSAVMLLIDQISKHIVASSMALFQSETVTSFFNLVYVHNYGAAFSFLDSQGGMQRWFFSALAVVVCLVLVWCLKRMREPQPLSAAGYALVISGALGNVIDRLLYGYVIDFLDFHYGSYHWPAFNVADSCICIGAVLLILDSFIHPSKRPSKESS</sequence>
<dbReference type="PANTHER" id="PTHR33695">
    <property type="entry name" value="LIPOPROTEIN SIGNAL PEPTIDASE"/>
    <property type="match status" value="1"/>
</dbReference>
<dbReference type="EMBL" id="SMGD01000016">
    <property type="protein sequence ID" value="TCK47041.1"/>
    <property type="molecule type" value="Genomic_DNA"/>
</dbReference>
<dbReference type="Proteomes" id="UP000295565">
    <property type="component" value="Unassembled WGS sequence"/>
</dbReference>
<protein>
    <recommendedName>
        <fullName evidence="9">Lipoprotein signal peptidase</fullName>
        <ecNumber evidence="9">3.4.23.36</ecNumber>
    </recommendedName>
    <alternativeName>
        <fullName evidence="9">Prolipoprotein signal peptidase</fullName>
    </alternativeName>
    <alternativeName>
        <fullName evidence="9">Signal peptidase II</fullName>
        <shortName evidence="9">SPase II</shortName>
    </alternativeName>
</protein>
<dbReference type="GO" id="GO:0005886">
    <property type="term" value="C:plasma membrane"/>
    <property type="evidence" value="ECO:0007669"/>
    <property type="project" value="UniProtKB-SubCell"/>
</dbReference>
<comment type="caution">
    <text evidence="9">Lacks conserved residue(s) required for the propagation of feature annotation.</text>
</comment>
<evidence type="ECO:0000256" key="3">
    <source>
        <dbReference type="ARBA" id="ARBA00022670"/>
    </source>
</evidence>
<dbReference type="EC" id="3.4.23.36" evidence="9"/>
<dbReference type="RefSeq" id="WP_131913932.1">
    <property type="nucleotide sequence ID" value="NZ_OU594967.1"/>
</dbReference>
<organism evidence="12 13">
    <name type="scientific">Celerinatantimonas diazotrophica</name>
    <dbReference type="NCBI Taxonomy" id="412034"/>
    <lineage>
        <taxon>Bacteria</taxon>
        <taxon>Pseudomonadati</taxon>
        <taxon>Pseudomonadota</taxon>
        <taxon>Gammaproteobacteria</taxon>
        <taxon>Celerinatantimonadaceae</taxon>
        <taxon>Celerinatantimonas</taxon>
    </lineage>
</organism>
<evidence type="ECO:0000256" key="5">
    <source>
        <dbReference type="ARBA" id="ARBA00022750"/>
    </source>
</evidence>
<comment type="pathway">
    <text evidence="9">Protein modification; lipoprotein biosynthesis (signal peptide cleavage).</text>
</comment>
<keyword evidence="6 9" id="KW-0378">Hydrolase</keyword>
<evidence type="ECO:0000256" key="8">
    <source>
        <dbReference type="ARBA" id="ARBA00023136"/>
    </source>
</evidence>
<dbReference type="GO" id="GO:0006508">
    <property type="term" value="P:proteolysis"/>
    <property type="evidence" value="ECO:0007669"/>
    <property type="project" value="UniProtKB-KW"/>
</dbReference>
<comment type="catalytic activity">
    <reaction evidence="9 10">
        <text>Release of signal peptides from bacterial membrane prolipoproteins. Hydrolyzes -Xaa-Yaa-Zaa-|-(S,diacylglyceryl)Cys-, in which Xaa is hydrophobic (preferably Leu), and Yaa (Ala or Ser) and Zaa (Gly or Ala) have small, neutral side chains.</text>
        <dbReference type="EC" id="3.4.23.36"/>
    </reaction>
</comment>
<feature type="active site" evidence="9">
    <location>
        <position position="120"/>
    </location>
</feature>
<keyword evidence="4 9" id="KW-0812">Transmembrane</keyword>
<evidence type="ECO:0000313" key="13">
    <source>
        <dbReference type="Proteomes" id="UP000295565"/>
    </source>
</evidence>
<evidence type="ECO:0000256" key="2">
    <source>
        <dbReference type="ARBA" id="ARBA00022475"/>
    </source>
</evidence>
<dbReference type="PROSITE" id="PS00855">
    <property type="entry name" value="SPASE_II"/>
    <property type="match status" value="1"/>
</dbReference>
<evidence type="ECO:0000256" key="6">
    <source>
        <dbReference type="ARBA" id="ARBA00022801"/>
    </source>
</evidence>